<organism evidence="2 3">
    <name type="scientific">Laticauda laticaudata</name>
    <name type="common">Blue-ringed sea krait</name>
    <name type="synonym">Blue-lipped sea krait</name>
    <dbReference type="NCBI Taxonomy" id="8630"/>
    <lineage>
        <taxon>Eukaryota</taxon>
        <taxon>Metazoa</taxon>
        <taxon>Chordata</taxon>
        <taxon>Craniata</taxon>
        <taxon>Vertebrata</taxon>
        <taxon>Euteleostomi</taxon>
        <taxon>Lepidosauria</taxon>
        <taxon>Squamata</taxon>
        <taxon>Bifurcata</taxon>
        <taxon>Unidentata</taxon>
        <taxon>Episquamata</taxon>
        <taxon>Toxicofera</taxon>
        <taxon>Serpentes</taxon>
        <taxon>Colubroidea</taxon>
        <taxon>Elapidae</taxon>
        <taxon>Laticaudinae</taxon>
        <taxon>Laticauda</taxon>
    </lineage>
</organism>
<dbReference type="PANTHER" id="PTHR46961:SF8">
    <property type="entry name" value="DYNEIN AXONEMAL HEAVY CHAIN 7"/>
    <property type="match status" value="1"/>
</dbReference>
<dbReference type="GO" id="GO:0045505">
    <property type="term" value="F:dynein intermediate chain binding"/>
    <property type="evidence" value="ECO:0007669"/>
    <property type="project" value="InterPro"/>
</dbReference>
<dbReference type="GO" id="GO:0051959">
    <property type="term" value="F:dynein light intermediate chain binding"/>
    <property type="evidence" value="ECO:0007669"/>
    <property type="project" value="InterPro"/>
</dbReference>
<dbReference type="PANTHER" id="PTHR46961">
    <property type="entry name" value="DYNEIN HEAVY CHAIN 1, AXONEMAL-LIKE PROTEIN"/>
    <property type="match status" value="1"/>
</dbReference>
<dbReference type="Proteomes" id="UP000694406">
    <property type="component" value="Unplaced"/>
</dbReference>
<feature type="domain" description="Dynein heavy chain C-terminal" evidence="1">
    <location>
        <begin position="21"/>
        <end position="76"/>
    </location>
</feature>
<keyword evidence="3" id="KW-1185">Reference proteome</keyword>
<accession>A0A8C5SD11</accession>
<protein>
    <recommendedName>
        <fullName evidence="1">Dynein heavy chain C-terminal domain-containing protein</fullName>
    </recommendedName>
</protein>
<dbReference type="InterPro" id="IPR043160">
    <property type="entry name" value="Dynein_C_barrel"/>
</dbReference>
<name>A0A8C5SD11_LATLA</name>
<dbReference type="GO" id="GO:0030286">
    <property type="term" value="C:dynein complex"/>
    <property type="evidence" value="ECO:0007669"/>
    <property type="project" value="InterPro"/>
</dbReference>
<dbReference type="GeneTree" id="ENSGT00940000155282"/>
<dbReference type="InterPro" id="IPR041228">
    <property type="entry name" value="Dynein_C"/>
</dbReference>
<reference evidence="2" key="2">
    <citation type="submission" date="2025-09" db="UniProtKB">
        <authorList>
            <consortium name="Ensembl"/>
        </authorList>
    </citation>
    <scope>IDENTIFICATION</scope>
</reference>
<dbReference type="Gene3D" id="3.10.490.20">
    <property type="match status" value="1"/>
</dbReference>
<evidence type="ECO:0000313" key="2">
    <source>
        <dbReference type="Ensembl" id="ENSLLTP00000014813.1"/>
    </source>
</evidence>
<dbReference type="InterPro" id="IPR026983">
    <property type="entry name" value="DHC"/>
</dbReference>
<dbReference type="Ensembl" id="ENSLLTT00000015401.1">
    <property type="protein sequence ID" value="ENSLLTP00000014813.1"/>
    <property type="gene ID" value="ENSLLTG00000011376.1"/>
</dbReference>
<sequence>NSVTKQNFISLYTNISFPFSNKKNQESIYLAPVYKTSERRGTLSTTGHSTNFVIAMILPSDRPEEHWIGRGVALLCQLNS</sequence>
<proteinExistence type="predicted"/>
<reference evidence="2" key="1">
    <citation type="submission" date="2025-08" db="UniProtKB">
        <authorList>
            <consortium name="Ensembl"/>
        </authorList>
    </citation>
    <scope>IDENTIFICATION</scope>
</reference>
<evidence type="ECO:0000259" key="1">
    <source>
        <dbReference type="Pfam" id="PF18199"/>
    </source>
</evidence>
<evidence type="ECO:0000313" key="3">
    <source>
        <dbReference type="Proteomes" id="UP000694406"/>
    </source>
</evidence>
<dbReference type="Pfam" id="PF18199">
    <property type="entry name" value="Dynein_C"/>
    <property type="match status" value="1"/>
</dbReference>
<dbReference type="AlphaFoldDB" id="A0A8C5SD11"/>
<dbReference type="GO" id="GO:0007018">
    <property type="term" value="P:microtubule-based movement"/>
    <property type="evidence" value="ECO:0007669"/>
    <property type="project" value="InterPro"/>
</dbReference>